<organism evidence="4 5">
    <name type="scientific">Rotaria sordida</name>
    <dbReference type="NCBI Taxonomy" id="392033"/>
    <lineage>
        <taxon>Eukaryota</taxon>
        <taxon>Metazoa</taxon>
        <taxon>Spiralia</taxon>
        <taxon>Gnathifera</taxon>
        <taxon>Rotifera</taxon>
        <taxon>Eurotatoria</taxon>
        <taxon>Bdelloidea</taxon>
        <taxon>Philodinida</taxon>
        <taxon>Philodinidae</taxon>
        <taxon>Rotaria</taxon>
    </lineage>
</organism>
<dbReference type="EMBL" id="CAJNOO010001395">
    <property type="protein sequence ID" value="CAF1146556.1"/>
    <property type="molecule type" value="Genomic_DNA"/>
</dbReference>
<keyword evidence="2 3" id="KW-0802">TPR repeat</keyword>
<evidence type="ECO:0000256" key="1">
    <source>
        <dbReference type="ARBA" id="ARBA00022737"/>
    </source>
</evidence>
<dbReference type="Pfam" id="PF13374">
    <property type="entry name" value="TPR_10"/>
    <property type="match status" value="1"/>
</dbReference>
<feature type="repeat" description="TPR" evidence="3">
    <location>
        <begin position="265"/>
        <end position="298"/>
    </location>
</feature>
<comment type="caution">
    <text evidence="4">The sequence shown here is derived from an EMBL/GenBank/DDBJ whole genome shotgun (WGS) entry which is preliminary data.</text>
</comment>
<dbReference type="Proteomes" id="UP000663882">
    <property type="component" value="Unassembled WGS sequence"/>
</dbReference>
<dbReference type="PANTHER" id="PTHR45641">
    <property type="entry name" value="TETRATRICOPEPTIDE REPEAT PROTEIN (AFU_ORTHOLOGUE AFUA_6G03870)"/>
    <property type="match status" value="1"/>
</dbReference>
<dbReference type="OrthoDB" id="1658288at2759"/>
<evidence type="ECO:0000256" key="3">
    <source>
        <dbReference type="PROSITE-ProRule" id="PRU00339"/>
    </source>
</evidence>
<dbReference type="PROSITE" id="PS50005">
    <property type="entry name" value="TPR"/>
    <property type="match status" value="5"/>
</dbReference>
<dbReference type="AlphaFoldDB" id="A0A814SFH1"/>
<dbReference type="Gene3D" id="1.25.40.10">
    <property type="entry name" value="Tetratricopeptide repeat domain"/>
    <property type="match status" value="2"/>
</dbReference>
<dbReference type="Gene3D" id="3.90.176.10">
    <property type="entry name" value="Toxin ADP-ribosyltransferase, Chain A, domain 1"/>
    <property type="match status" value="1"/>
</dbReference>
<name>A0A814SFH1_9BILA</name>
<proteinExistence type="predicted"/>
<evidence type="ECO:0000313" key="4">
    <source>
        <dbReference type="EMBL" id="CAF1146556.1"/>
    </source>
</evidence>
<dbReference type="InterPro" id="IPR019734">
    <property type="entry name" value="TPR_rpt"/>
</dbReference>
<dbReference type="PANTHER" id="PTHR45641:SF1">
    <property type="entry name" value="AAA+ ATPASE DOMAIN-CONTAINING PROTEIN"/>
    <property type="match status" value="1"/>
</dbReference>
<dbReference type="SUPFAM" id="SSF48452">
    <property type="entry name" value="TPR-like"/>
    <property type="match status" value="1"/>
</dbReference>
<feature type="repeat" description="TPR" evidence="3">
    <location>
        <begin position="349"/>
        <end position="382"/>
    </location>
</feature>
<keyword evidence="1" id="KW-0677">Repeat</keyword>
<feature type="repeat" description="TPR" evidence="3">
    <location>
        <begin position="307"/>
        <end position="340"/>
    </location>
</feature>
<dbReference type="InterPro" id="IPR011990">
    <property type="entry name" value="TPR-like_helical_dom_sf"/>
</dbReference>
<dbReference type="SMART" id="SM00028">
    <property type="entry name" value="TPR"/>
    <property type="match status" value="5"/>
</dbReference>
<dbReference type="Pfam" id="PF00515">
    <property type="entry name" value="TPR_1"/>
    <property type="match status" value="1"/>
</dbReference>
<feature type="repeat" description="TPR" evidence="3">
    <location>
        <begin position="181"/>
        <end position="214"/>
    </location>
</feature>
<dbReference type="Pfam" id="PF13424">
    <property type="entry name" value="TPR_12"/>
    <property type="match status" value="2"/>
</dbReference>
<accession>A0A814SFH1</accession>
<sequence>MMNIYNQSVKTSDILTVYRGMIMNADELEKIKMNIGNLISINTFFSTTTLYNVALMFARDCSGRPLYESVVFEINIDTTIVKKPLVSLNDVEPSPSGHWYVSLTVKCDQETKTNELITYFKQEIDESSTLLQLGEFLGTMDEYDKHVLCIYQSDWILATTYLEKGLEPDLKNLKSDDPYLAITYKNIGVVYYNRGMYGKALENYEQALSIELLSLPTTNAAVGTTHNNMGMVYTDRGDYKQALDHLEKALHYKLLSLPKYHPNIGNTYNNIGLLHFDNHQYDNALENLQQALEILLICLPKHHLTTANLRNNIGLIYQKQGDQIQALDYFEKLLASMEISLPVGHMDFALVYNNMGLVQYEMKNWDQALAYYEKANQIYCQKGDSEHPACASIFHNMGDVYPDHQDIAKYRSKFSEIQLQIAQRIPHSNTGN</sequence>
<dbReference type="PROSITE" id="PS50293">
    <property type="entry name" value="TPR_REGION"/>
    <property type="match status" value="2"/>
</dbReference>
<protein>
    <submittedName>
        <fullName evidence="4">Uncharacterized protein</fullName>
    </submittedName>
</protein>
<evidence type="ECO:0000256" key="2">
    <source>
        <dbReference type="ARBA" id="ARBA00022803"/>
    </source>
</evidence>
<gene>
    <name evidence="4" type="ORF">RFH988_LOCUS21675</name>
</gene>
<reference evidence="4" key="1">
    <citation type="submission" date="2021-02" db="EMBL/GenBank/DDBJ databases">
        <authorList>
            <person name="Nowell W R."/>
        </authorList>
    </citation>
    <scope>NUCLEOTIDE SEQUENCE</scope>
</reference>
<evidence type="ECO:0000313" key="5">
    <source>
        <dbReference type="Proteomes" id="UP000663882"/>
    </source>
</evidence>
<feature type="repeat" description="TPR" evidence="3">
    <location>
        <begin position="223"/>
        <end position="256"/>
    </location>
</feature>